<protein>
    <submittedName>
        <fullName evidence="1 3">Uncharacterized protein</fullName>
    </submittedName>
</protein>
<sequence length="256" mass="29499">MVKLHKIKTPNENLINCKNGHIIQLPSKNYSYANFLIFLKNNNSIDVYHHKSFYNQKTIISDELLVSLNFLSRISVDSFEVLLTKNILKISIVSGNEIRIVFASLQVDPIIKISEFESMLIHGKYQAYMKHSLLLDQNKQTFILGIGLLVKYNNKSLSTGDMLYMDPIGNIDKVAIHYSGSNCKFIHIYLKNIAEICDDGTIRSRKFNLFKLKEGGNILSYTNKINIKISPNKLESFGWIENFYKKRNRINVTIDI</sequence>
<accession>A0A090MYI9</accession>
<dbReference type="WBParaSite" id="SRAE_2000192800.1">
    <property type="protein sequence ID" value="SRAE_2000192800.1"/>
    <property type="gene ID" value="WBGene00262135"/>
</dbReference>
<name>A0A090MYI9_STRRB</name>
<dbReference type="GeneID" id="36379629"/>
<organism evidence="1">
    <name type="scientific">Strongyloides ratti</name>
    <name type="common">Parasitic roundworm</name>
    <dbReference type="NCBI Taxonomy" id="34506"/>
    <lineage>
        <taxon>Eukaryota</taxon>
        <taxon>Metazoa</taxon>
        <taxon>Ecdysozoa</taxon>
        <taxon>Nematoda</taxon>
        <taxon>Chromadorea</taxon>
        <taxon>Rhabditida</taxon>
        <taxon>Tylenchina</taxon>
        <taxon>Panagrolaimomorpha</taxon>
        <taxon>Strongyloidoidea</taxon>
        <taxon>Strongyloididae</taxon>
        <taxon>Strongyloides</taxon>
    </lineage>
</organism>
<reference evidence="1 2" key="1">
    <citation type="submission" date="2014-09" db="EMBL/GenBank/DDBJ databases">
        <authorList>
            <person name="Martin A.A."/>
        </authorList>
    </citation>
    <scope>NUCLEOTIDE SEQUENCE</scope>
    <source>
        <strain evidence="2">ED321</strain>
        <strain evidence="1">ED321 Heterogonic</strain>
    </source>
</reference>
<evidence type="ECO:0000313" key="1">
    <source>
        <dbReference type="EMBL" id="CEF67264.1"/>
    </source>
</evidence>
<dbReference type="EMBL" id="LN609529">
    <property type="protein sequence ID" value="CEF67264.1"/>
    <property type="molecule type" value="Genomic_DNA"/>
</dbReference>
<reference evidence="3" key="2">
    <citation type="submission" date="2020-12" db="UniProtKB">
        <authorList>
            <consortium name="WormBaseParasite"/>
        </authorList>
    </citation>
    <scope>IDENTIFICATION</scope>
</reference>
<dbReference type="AlphaFoldDB" id="A0A090MYI9"/>
<gene>
    <name evidence="1 3 4" type="ORF">SRAE_2000192800</name>
</gene>
<keyword evidence="2" id="KW-1185">Reference proteome</keyword>
<evidence type="ECO:0000313" key="2">
    <source>
        <dbReference type="Proteomes" id="UP000035682"/>
    </source>
</evidence>
<evidence type="ECO:0000313" key="3">
    <source>
        <dbReference type="WBParaSite" id="SRAE_2000192800.1"/>
    </source>
</evidence>
<dbReference type="RefSeq" id="XP_024506464.1">
    <property type="nucleotide sequence ID" value="XM_024652938.1"/>
</dbReference>
<dbReference type="CTD" id="36379629"/>
<proteinExistence type="predicted"/>
<dbReference type="WormBase" id="SRAE_2000192800">
    <property type="protein sequence ID" value="SRP11277"/>
    <property type="gene ID" value="WBGene00262135"/>
</dbReference>
<evidence type="ECO:0000313" key="4">
    <source>
        <dbReference type="WormBase" id="SRAE_2000192800"/>
    </source>
</evidence>
<dbReference type="Proteomes" id="UP000035682">
    <property type="component" value="Unplaced"/>
</dbReference>